<dbReference type="SUPFAM" id="SSF46689">
    <property type="entry name" value="Homeodomain-like"/>
    <property type="match status" value="2"/>
</dbReference>
<evidence type="ECO:0000259" key="4">
    <source>
        <dbReference type="PROSITE" id="PS51253"/>
    </source>
</evidence>
<dbReference type="PANTHER" id="PTHR19303:SF73">
    <property type="entry name" value="PROTEIN PDC2"/>
    <property type="match status" value="1"/>
</dbReference>
<sequence>MDKHCAQAHLRNSKSVRKCLSLQDKMKVIELLEKKQSKLSIASLFGVSKSQIHRISTNKENIKDFSVKNVFKPSKQRMTNESRFPELDDAVLKWFNEMRNPSSRCKPLSLSRAHIQARASHEAKARGISNFKASDGWFRNWRERCSIGHSIRLFGEAADVSVAEMEPLIQTIRDKLLRYRACNVFNMDETGLFYRALPTRTYVSNEEGQRKSIRGTKALRAKDRIALVLCVNATGSCKVDPFWLAVPKIPTAFVISRLQSLM</sequence>
<keyword evidence="2" id="KW-0238">DNA-binding</keyword>
<dbReference type="GO" id="GO:0005634">
    <property type="term" value="C:nucleus"/>
    <property type="evidence" value="ECO:0007669"/>
    <property type="project" value="UniProtKB-SubCell"/>
</dbReference>
<keyword evidence="6" id="KW-1185">Reference proteome</keyword>
<gene>
    <name evidence="5" type="ORF">GHT06_008922</name>
</gene>
<accession>A0AAD5L543</accession>
<dbReference type="Gene3D" id="1.10.10.60">
    <property type="entry name" value="Homeodomain-like"/>
    <property type="match status" value="2"/>
</dbReference>
<evidence type="ECO:0000256" key="3">
    <source>
        <dbReference type="ARBA" id="ARBA00023242"/>
    </source>
</evidence>
<evidence type="ECO:0000313" key="5">
    <source>
        <dbReference type="EMBL" id="KAI9565147.1"/>
    </source>
</evidence>
<dbReference type="EMBL" id="WJBH02000001">
    <property type="protein sequence ID" value="KAI9565147.1"/>
    <property type="molecule type" value="Genomic_DNA"/>
</dbReference>
<dbReference type="InterPro" id="IPR009057">
    <property type="entry name" value="Homeodomain-like_sf"/>
</dbReference>
<comment type="subcellular location">
    <subcellularLocation>
        <location evidence="1">Nucleus</location>
    </subcellularLocation>
</comment>
<dbReference type="Pfam" id="PF04218">
    <property type="entry name" value="CENP-B_N"/>
    <property type="match status" value="1"/>
</dbReference>
<dbReference type="AlphaFoldDB" id="A0AAD5L543"/>
<dbReference type="InterPro" id="IPR006600">
    <property type="entry name" value="HTH_CenpB_DNA-bd_dom"/>
</dbReference>
<name>A0AAD5L543_9CRUS</name>
<keyword evidence="3" id="KW-0539">Nucleus</keyword>
<dbReference type="InterPro" id="IPR050863">
    <property type="entry name" value="CenT-Element_Derived"/>
</dbReference>
<reference evidence="5 6" key="1">
    <citation type="submission" date="2022-05" db="EMBL/GenBank/DDBJ databases">
        <title>A multi-omics perspective on studying reproductive biology in Daphnia sinensis.</title>
        <authorList>
            <person name="Jia J."/>
        </authorList>
    </citation>
    <scope>NUCLEOTIDE SEQUENCE [LARGE SCALE GENOMIC DNA]</scope>
    <source>
        <strain evidence="5 6">WSL</strain>
    </source>
</reference>
<organism evidence="5 6">
    <name type="scientific">Daphnia sinensis</name>
    <dbReference type="NCBI Taxonomy" id="1820382"/>
    <lineage>
        <taxon>Eukaryota</taxon>
        <taxon>Metazoa</taxon>
        <taxon>Ecdysozoa</taxon>
        <taxon>Arthropoda</taxon>
        <taxon>Crustacea</taxon>
        <taxon>Branchiopoda</taxon>
        <taxon>Diplostraca</taxon>
        <taxon>Cladocera</taxon>
        <taxon>Anomopoda</taxon>
        <taxon>Daphniidae</taxon>
        <taxon>Daphnia</taxon>
        <taxon>Daphnia similis group</taxon>
    </lineage>
</organism>
<comment type="caution">
    <text evidence="5">The sequence shown here is derived from an EMBL/GenBank/DDBJ whole genome shotgun (WGS) entry which is preliminary data.</text>
</comment>
<dbReference type="GO" id="GO:0003677">
    <property type="term" value="F:DNA binding"/>
    <property type="evidence" value="ECO:0007669"/>
    <property type="project" value="UniProtKB-KW"/>
</dbReference>
<evidence type="ECO:0000256" key="2">
    <source>
        <dbReference type="ARBA" id="ARBA00023125"/>
    </source>
</evidence>
<protein>
    <recommendedName>
        <fullName evidence="4">HTH CENPB-type domain-containing protein</fullName>
    </recommendedName>
</protein>
<feature type="domain" description="HTH CENPB-type" evidence="4">
    <location>
        <begin position="75"/>
        <end position="151"/>
    </location>
</feature>
<dbReference type="PANTHER" id="PTHR19303">
    <property type="entry name" value="TRANSPOSON"/>
    <property type="match status" value="1"/>
</dbReference>
<proteinExistence type="predicted"/>
<evidence type="ECO:0000313" key="6">
    <source>
        <dbReference type="Proteomes" id="UP000820818"/>
    </source>
</evidence>
<dbReference type="Proteomes" id="UP000820818">
    <property type="component" value="Linkage Group LG1"/>
</dbReference>
<dbReference type="Pfam" id="PF03221">
    <property type="entry name" value="HTH_Tnp_Tc5"/>
    <property type="match status" value="1"/>
</dbReference>
<evidence type="ECO:0000256" key="1">
    <source>
        <dbReference type="ARBA" id="ARBA00004123"/>
    </source>
</evidence>
<dbReference type="SMART" id="SM00674">
    <property type="entry name" value="CENPB"/>
    <property type="match status" value="1"/>
</dbReference>
<dbReference type="InterPro" id="IPR007889">
    <property type="entry name" value="HTH_Psq"/>
</dbReference>
<dbReference type="PROSITE" id="PS51253">
    <property type="entry name" value="HTH_CENPB"/>
    <property type="match status" value="1"/>
</dbReference>